<keyword evidence="3" id="KW-1185">Reference proteome</keyword>
<evidence type="ECO:0000313" key="2">
    <source>
        <dbReference type="EMBL" id="SLM35480.1"/>
    </source>
</evidence>
<dbReference type="Pfam" id="PF18648">
    <property type="entry name" value="ADPRTs_Tse2"/>
    <property type="match status" value="1"/>
</dbReference>
<evidence type="ECO:0000313" key="3">
    <source>
        <dbReference type="Proteomes" id="UP000192927"/>
    </source>
</evidence>
<proteinExistence type="predicted"/>
<dbReference type="AlphaFoldDB" id="A0A1W5CXH1"/>
<dbReference type="EMBL" id="FWEW01000731">
    <property type="protein sequence ID" value="SLM35480.1"/>
    <property type="molecule type" value="Genomic_DNA"/>
</dbReference>
<sequence>MLPNVIRNSSWARNVLASQNKFSRRRELSMISVHTSFPASLYRFQPQRSSGLFNYKKGGDIEDGVEVSADGLVYPRVSNDVPFSNGAVFMPNTFTMQEWVRTAYDDYIDGLEDGQSVPDTTILRVRKGTPIPSALTLFRDRSYRFSLQPSRPTNVNDLNNLLSDFYHQNATFTNAEEWMDRNEYHNSIADDAVGKWMCQ</sequence>
<evidence type="ECO:0000259" key="1">
    <source>
        <dbReference type="Pfam" id="PF18648"/>
    </source>
</evidence>
<accession>A0A1W5CXH1</accession>
<dbReference type="Proteomes" id="UP000192927">
    <property type="component" value="Unassembled WGS sequence"/>
</dbReference>
<protein>
    <recommendedName>
        <fullName evidence="1">Tse2 ADP-ribosyltransferase toxin domain-containing protein</fullName>
    </recommendedName>
</protein>
<reference evidence="3" key="1">
    <citation type="submission" date="2017-03" db="EMBL/GenBank/DDBJ databases">
        <authorList>
            <person name="Sharma R."/>
            <person name="Thines M."/>
        </authorList>
    </citation>
    <scope>NUCLEOTIDE SEQUENCE [LARGE SCALE GENOMIC DNA]</scope>
</reference>
<name>A0A1W5CXH1_9LECA</name>
<dbReference type="InterPro" id="IPR041018">
    <property type="entry name" value="ADPRTs_Tse2"/>
</dbReference>
<feature type="domain" description="Tse2 ADP-ribosyltransferase toxin" evidence="1">
    <location>
        <begin position="40"/>
        <end position="178"/>
    </location>
</feature>
<organism evidence="2 3">
    <name type="scientific">Lasallia pustulata</name>
    <dbReference type="NCBI Taxonomy" id="136370"/>
    <lineage>
        <taxon>Eukaryota</taxon>
        <taxon>Fungi</taxon>
        <taxon>Dikarya</taxon>
        <taxon>Ascomycota</taxon>
        <taxon>Pezizomycotina</taxon>
        <taxon>Lecanoromycetes</taxon>
        <taxon>OSLEUM clade</taxon>
        <taxon>Umbilicariomycetidae</taxon>
        <taxon>Umbilicariales</taxon>
        <taxon>Umbilicariaceae</taxon>
        <taxon>Lasallia</taxon>
    </lineage>
</organism>